<dbReference type="InterPro" id="IPR057978">
    <property type="entry name" value="TPR_DAAF5"/>
</dbReference>
<dbReference type="KEGG" id="tad:TRIADDRAFT_53253"/>
<dbReference type="InParanoid" id="B3RNQ8"/>
<gene>
    <name evidence="3" type="ORF">TRIADDRAFT_53253</name>
</gene>
<dbReference type="GO" id="GO:0036159">
    <property type="term" value="P:inner dynein arm assembly"/>
    <property type="evidence" value="ECO:0000318"/>
    <property type="project" value="GO_Central"/>
</dbReference>
<evidence type="ECO:0000259" key="1">
    <source>
        <dbReference type="Pfam" id="PF24573"/>
    </source>
</evidence>
<dbReference type="PANTHER" id="PTHR16216:SF2">
    <property type="entry name" value="DYNEIN AXONEMAL ASSEMBLY FACTOR 5"/>
    <property type="match status" value="1"/>
</dbReference>
<dbReference type="PANTHER" id="PTHR16216">
    <property type="entry name" value="DYNEIN ASSEMBLY FACTOR 5, AXONEMAL"/>
    <property type="match status" value="1"/>
</dbReference>
<dbReference type="PhylomeDB" id="B3RNQ8"/>
<dbReference type="OrthoDB" id="413572at2759"/>
<dbReference type="FunFam" id="1.25.10.10:FF:001988">
    <property type="entry name" value="Predicted protein"/>
    <property type="match status" value="1"/>
</dbReference>
<dbReference type="FunCoup" id="B3RNQ8">
    <property type="interactions" value="863"/>
</dbReference>
<dbReference type="InterPro" id="IPR011989">
    <property type="entry name" value="ARM-like"/>
</dbReference>
<feature type="domain" description="Dynein axonemal assembly factor 5 HEAT-repeat" evidence="1">
    <location>
        <begin position="323"/>
        <end position="520"/>
    </location>
</feature>
<organism evidence="3 4">
    <name type="scientific">Trichoplax adhaerens</name>
    <name type="common">Trichoplax reptans</name>
    <dbReference type="NCBI Taxonomy" id="10228"/>
    <lineage>
        <taxon>Eukaryota</taxon>
        <taxon>Metazoa</taxon>
        <taxon>Placozoa</taxon>
        <taxon>Uniplacotomia</taxon>
        <taxon>Trichoplacea</taxon>
        <taxon>Trichoplacidae</taxon>
        <taxon>Trichoplax</taxon>
    </lineage>
</organism>
<dbReference type="SUPFAM" id="SSF48371">
    <property type="entry name" value="ARM repeat"/>
    <property type="match status" value="1"/>
</dbReference>
<sequence length="780" mass="87876">MQFTGDDIDALATRFDKKLQRDINCLEDDDRSTRKRAIEKISSETVGRRDQLNQDELQDLFKAIIKPLLKRFSDPVEKCRQLSIKLTSSFLSKVKNYGDILPYLIPCVRSRLATPEIVEPSEEIRLQLMKLLLNLCNWCSSNDLAVYLDDYVAIIQRCIVDPFPDAKKESCNCIIAYANLIPSEKFQLQSESLIKPLTVSLAHQHSKVRIVCLKAIGVTLQKGSISPLNDILPSLAQRMLDHSPSVRSTLTEILANWMMNLMDRYSYFHKILPLLLTSQTDELPEIVELGKKLYDKVGEQYEKENEEELKDQLDYENPTLSSASRPRLGCRVLVQRNFSKILPALLRDAADWTVISRIKSTALLHVLLIHAEDHVTQHIGSLLPGLYKACQDDEKVVADQSESCATVVGKHVHPDIFVKLVLNAIKSASGGGGATATASSLGSCLRVFAAMLKECDTEKLSSHLQTICSTLCHRDICMTELLPCQIQLLHIVKAIITNAGINCKPYCKDLFKILIYILALQSNEGLHNQIEETLSELASCYETNDRLHLYKLFMRDLLTELKGDHGIWVSSSPERYVFECLLRSSGPVVGQMLDIAIPILISNLNPEKDPELRLKFFTLFSNLLVNANMTLNSEGTFIMYIEGVIADAIISNCVWKAGRAAAAMRTAAMSCLWALLQSGLATYEQLSDLLDEILTKVKSCIDDDNQSTRLISCKVLHKLLQICETKLDADALHNLYPDLLKRLDDNNNEIRVVVGKTWITYFRYCDELINYLQGLMNDDS</sequence>
<dbReference type="Gene3D" id="1.25.10.10">
    <property type="entry name" value="Leucine-rich Repeat Variant"/>
    <property type="match status" value="4"/>
</dbReference>
<dbReference type="GO" id="GO:0003341">
    <property type="term" value="P:cilium movement"/>
    <property type="evidence" value="ECO:0000318"/>
    <property type="project" value="GO_Central"/>
</dbReference>
<dbReference type="CTD" id="6750554"/>
<evidence type="ECO:0000313" key="3">
    <source>
        <dbReference type="EMBL" id="EDV28055.1"/>
    </source>
</evidence>
<dbReference type="Proteomes" id="UP000009022">
    <property type="component" value="Unassembled WGS sequence"/>
</dbReference>
<dbReference type="AlphaFoldDB" id="B3RNQ8"/>
<protein>
    <recommendedName>
        <fullName evidence="5">TOG domain-containing protein</fullName>
    </recommendedName>
</protein>
<proteinExistence type="predicted"/>
<dbReference type="Pfam" id="PF25757">
    <property type="entry name" value="TPR_DNAAF5"/>
    <property type="match status" value="1"/>
</dbReference>
<dbReference type="GO" id="GO:0045505">
    <property type="term" value="F:dynein intermediate chain binding"/>
    <property type="evidence" value="ECO:0000318"/>
    <property type="project" value="GO_Central"/>
</dbReference>
<dbReference type="STRING" id="10228.B3RNQ8"/>
<name>B3RNQ8_TRIAD</name>
<dbReference type="RefSeq" id="XP_002109889.1">
    <property type="nucleotide sequence ID" value="XM_002109853.1"/>
</dbReference>
<evidence type="ECO:0008006" key="5">
    <source>
        <dbReference type="Google" id="ProtNLM"/>
    </source>
</evidence>
<reference evidence="3 4" key="1">
    <citation type="journal article" date="2008" name="Nature">
        <title>The Trichoplax genome and the nature of placozoans.</title>
        <authorList>
            <person name="Srivastava M."/>
            <person name="Begovic E."/>
            <person name="Chapman J."/>
            <person name="Putnam N.H."/>
            <person name="Hellsten U."/>
            <person name="Kawashima T."/>
            <person name="Kuo A."/>
            <person name="Mitros T."/>
            <person name="Salamov A."/>
            <person name="Carpenter M.L."/>
            <person name="Signorovitch A.Y."/>
            <person name="Moreno M.A."/>
            <person name="Kamm K."/>
            <person name="Grimwood J."/>
            <person name="Schmutz J."/>
            <person name="Shapiro H."/>
            <person name="Grigoriev I.V."/>
            <person name="Buss L.W."/>
            <person name="Schierwater B."/>
            <person name="Dellaporta S.L."/>
            <person name="Rokhsar D.S."/>
        </authorList>
    </citation>
    <scope>NUCLEOTIDE SEQUENCE [LARGE SCALE GENOMIC DNA]</scope>
    <source>
        <strain evidence="3 4">Grell-BS-1999</strain>
    </source>
</reference>
<dbReference type="InterPro" id="IPR056497">
    <property type="entry name" value="HEAT_DAAF5"/>
</dbReference>
<dbReference type="eggNOG" id="ENOG502QRXT">
    <property type="taxonomic scope" value="Eukaryota"/>
</dbReference>
<keyword evidence="4" id="KW-1185">Reference proteome</keyword>
<dbReference type="GeneID" id="6750554"/>
<evidence type="ECO:0000313" key="4">
    <source>
        <dbReference type="Proteomes" id="UP000009022"/>
    </source>
</evidence>
<dbReference type="HOGENOM" id="CLU_010823_1_0_1"/>
<dbReference type="OMA" id="AFQGPWA"/>
<dbReference type="GO" id="GO:0036158">
    <property type="term" value="P:outer dynein arm assembly"/>
    <property type="evidence" value="ECO:0000318"/>
    <property type="project" value="GO_Central"/>
</dbReference>
<dbReference type="InterPro" id="IPR052623">
    <property type="entry name" value="DAAF5"/>
</dbReference>
<feature type="domain" description="Dynein axonemal assembly factor 5 TPR repeats" evidence="2">
    <location>
        <begin position="25"/>
        <end position="312"/>
    </location>
</feature>
<dbReference type="Pfam" id="PF24573">
    <property type="entry name" value="HEAT_DAAF5"/>
    <property type="match status" value="1"/>
</dbReference>
<dbReference type="InterPro" id="IPR016024">
    <property type="entry name" value="ARM-type_fold"/>
</dbReference>
<evidence type="ECO:0000259" key="2">
    <source>
        <dbReference type="Pfam" id="PF25757"/>
    </source>
</evidence>
<dbReference type="EMBL" id="DS985242">
    <property type="protein sequence ID" value="EDV28055.1"/>
    <property type="molecule type" value="Genomic_DNA"/>
</dbReference>
<accession>B3RNQ8</accession>
<dbReference type="GO" id="GO:0005737">
    <property type="term" value="C:cytoplasm"/>
    <property type="evidence" value="ECO:0000318"/>
    <property type="project" value="GO_Central"/>
</dbReference>